<organism evidence="2 3">
    <name type="scientific">Brenneria corticis</name>
    <dbReference type="NCBI Taxonomy" id="2173106"/>
    <lineage>
        <taxon>Bacteria</taxon>
        <taxon>Pseudomonadati</taxon>
        <taxon>Pseudomonadota</taxon>
        <taxon>Gammaproteobacteria</taxon>
        <taxon>Enterobacterales</taxon>
        <taxon>Pectobacteriaceae</taxon>
        <taxon>Brenneria</taxon>
    </lineage>
</organism>
<evidence type="ECO:0000313" key="2">
    <source>
        <dbReference type="EMBL" id="PWC09951.1"/>
    </source>
</evidence>
<proteinExistence type="predicted"/>
<reference evidence="2 3" key="1">
    <citation type="submission" date="2018-04" db="EMBL/GenBank/DDBJ databases">
        <title>Brenneria corticis sp.nov.</title>
        <authorList>
            <person name="Li Y."/>
        </authorList>
    </citation>
    <scope>NUCLEOTIDE SEQUENCE [LARGE SCALE GENOMIC DNA]</scope>
    <source>
        <strain evidence="2 3">CFCC 11842</strain>
    </source>
</reference>
<dbReference type="EMBL" id="QDKH01000042">
    <property type="protein sequence ID" value="PWC09951.1"/>
    <property type="molecule type" value="Genomic_DNA"/>
</dbReference>
<dbReference type="Pfam" id="PF06568">
    <property type="entry name" value="YjiS-like"/>
    <property type="match status" value="1"/>
</dbReference>
<dbReference type="InterPro" id="IPR009506">
    <property type="entry name" value="YjiS-like"/>
</dbReference>
<gene>
    <name evidence="2" type="ORF">DDT56_22860</name>
</gene>
<keyword evidence="3" id="KW-1185">Reference proteome</keyword>
<evidence type="ECO:0000259" key="1">
    <source>
        <dbReference type="Pfam" id="PF06568"/>
    </source>
</evidence>
<comment type="caution">
    <text evidence="2">The sequence shown here is derived from an EMBL/GenBank/DDBJ whole genome shotgun (WGS) entry which is preliminary data.</text>
</comment>
<name>A0A2U1TKK7_9GAMM</name>
<protein>
    <recommendedName>
        <fullName evidence="1">YjiS-like domain-containing protein</fullName>
    </recommendedName>
</protein>
<dbReference type="AlphaFoldDB" id="A0A2U1TKK7"/>
<sequence length="63" mass="7800">MKHQADGSQRSSGLSLWRLMVILPYRKWQAWRLKEKTRQTLRRMSDERLKDIGLRREDIDRFR</sequence>
<feature type="domain" description="YjiS-like" evidence="1">
    <location>
        <begin position="26"/>
        <end position="60"/>
    </location>
</feature>
<evidence type="ECO:0000313" key="3">
    <source>
        <dbReference type="Proteomes" id="UP000296159"/>
    </source>
</evidence>
<dbReference type="Proteomes" id="UP000296159">
    <property type="component" value="Unassembled WGS sequence"/>
</dbReference>
<accession>A0A2U1TKK7</accession>